<comment type="similarity">
    <text evidence="10">Belongs to the glycosyltransferase 22 family. PIGZ subfamily.</text>
</comment>
<dbReference type="PANTHER" id="PTHR22760">
    <property type="entry name" value="GLYCOSYLTRANSFERASE"/>
    <property type="match status" value="1"/>
</dbReference>
<evidence type="ECO:0000313" key="13">
    <source>
        <dbReference type="Proteomes" id="UP001360560"/>
    </source>
</evidence>
<feature type="transmembrane region" description="Helical" evidence="11">
    <location>
        <begin position="193"/>
        <end position="220"/>
    </location>
</feature>
<evidence type="ECO:0000256" key="1">
    <source>
        <dbReference type="ARBA" id="ARBA00004477"/>
    </source>
</evidence>
<dbReference type="RefSeq" id="XP_064850646.1">
    <property type="nucleotide sequence ID" value="XM_064994574.1"/>
</dbReference>
<evidence type="ECO:0000256" key="8">
    <source>
        <dbReference type="ARBA" id="ARBA00022989"/>
    </source>
</evidence>
<comment type="subcellular location">
    <subcellularLocation>
        <location evidence="1 11">Endoplasmic reticulum membrane</location>
        <topology evidence="1 11">Multi-pass membrane protein</topology>
    </subcellularLocation>
</comment>
<evidence type="ECO:0000313" key="12">
    <source>
        <dbReference type="EMBL" id="GMM33646.1"/>
    </source>
</evidence>
<sequence>MKEHIRVLIVLTICARLYFAVQNSYLHPDEHFQNFSIINSILHPNTAAAGDIPWEFQGPSPARSLIPLYLVYYPLFWYSPATITPIQQLYLVRLMFCFVSWIVVDYSMIRLASSSTRKNLTWLALSYTSYITWTYQSHTFSNSIETWVLCGCLMVIDSIKTQMENYQFVKSQQKSQDIKEESPLKIDNNYGKLSVLAVLVVFGMFNRITFAAFLVLPGIIYLGKFFFQYKKFLSLMVFIMVCGLTIAGFGYGDTILFEHFHPGYQQLQYNFQYQHHKFIIPPLNNLIYNSEYTNLAKHGIHSRITHLFINLPQMLGPLYLICIVNFKNYFQFARINFQYLKNWATNTPNHSLLKQMQTNEQYQDIMNLNVVYLTIVSGMSILSLVPHQELRFIVCLQPLFLKIMDFEFLHEQFVTKTEKADDNKKENTFFMITSKSKTLVRNILWVWYVYNAILGTLMGVFHQGGVITALDHLREQYSSNNGTIGSVQVWWRTYSPPTWLLGDAKPVIVLKYDDLVPVDGTTEHDDNLRVLLEYDYLAVSNSTVVVDVMGMDIDKLYRLLDRIVQTVTTGAKDVQLVAPVGSMDGKFTEFYKNSRRQFQWHEVWGDFWHIDMDHLEPGQYRPGIGVYSIV</sequence>
<gene>
    <name evidence="12" type="ORF">DASC09_009710</name>
</gene>
<evidence type="ECO:0000256" key="10">
    <source>
        <dbReference type="ARBA" id="ARBA00038466"/>
    </source>
</evidence>
<keyword evidence="7 11" id="KW-0256">Endoplasmic reticulum</keyword>
<keyword evidence="5" id="KW-0808">Transferase</keyword>
<proteinExistence type="inferred from homology"/>
<evidence type="ECO:0000256" key="11">
    <source>
        <dbReference type="RuleBase" id="RU363075"/>
    </source>
</evidence>
<keyword evidence="9 11" id="KW-0472">Membrane</keyword>
<dbReference type="GeneID" id="90071625"/>
<comment type="caution">
    <text evidence="12">The sequence shown here is derived from an EMBL/GenBank/DDBJ whole genome shotgun (WGS) entry which is preliminary data.</text>
</comment>
<dbReference type="AlphaFoldDB" id="A0AAV5QGB1"/>
<evidence type="ECO:0000256" key="6">
    <source>
        <dbReference type="ARBA" id="ARBA00022692"/>
    </source>
</evidence>
<keyword evidence="4 11" id="KW-0328">Glycosyltransferase</keyword>
<keyword evidence="8 11" id="KW-1133">Transmembrane helix</keyword>
<protein>
    <recommendedName>
        <fullName evidence="11">Mannosyltransferase</fullName>
        <ecNumber evidence="11">2.4.1.-</ecNumber>
    </recommendedName>
</protein>
<accession>A0AAV5QGB1</accession>
<evidence type="ECO:0000256" key="2">
    <source>
        <dbReference type="ARBA" id="ARBA00004687"/>
    </source>
</evidence>
<evidence type="ECO:0000256" key="3">
    <source>
        <dbReference type="ARBA" id="ARBA00022502"/>
    </source>
</evidence>
<evidence type="ECO:0000256" key="7">
    <source>
        <dbReference type="ARBA" id="ARBA00022824"/>
    </source>
</evidence>
<reference evidence="12 13" key="1">
    <citation type="journal article" date="2023" name="Elife">
        <title>Identification of key yeast species and microbe-microbe interactions impacting larval growth of Drosophila in the wild.</title>
        <authorList>
            <person name="Mure A."/>
            <person name="Sugiura Y."/>
            <person name="Maeda R."/>
            <person name="Honda K."/>
            <person name="Sakurai N."/>
            <person name="Takahashi Y."/>
            <person name="Watada M."/>
            <person name="Katoh T."/>
            <person name="Gotoh A."/>
            <person name="Gotoh Y."/>
            <person name="Taniguchi I."/>
            <person name="Nakamura K."/>
            <person name="Hayashi T."/>
            <person name="Katayama T."/>
            <person name="Uemura T."/>
            <person name="Hattori Y."/>
        </authorList>
    </citation>
    <scope>NUCLEOTIDE SEQUENCE [LARGE SCALE GENOMIC DNA]</scope>
    <source>
        <strain evidence="12 13">SC-9</strain>
    </source>
</reference>
<dbReference type="InterPro" id="IPR005599">
    <property type="entry name" value="GPI_mannosylTrfase"/>
</dbReference>
<keyword evidence="13" id="KW-1185">Reference proteome</keyword>
<evidence type="ECO:0000256" key="9">
    <source>
        <dbReference type="ARBA" id="ARBA00023136"/>
    </source>
</evidence>
<feature type="transmembrane region" description="Helical" evidence="11">
    <location>
        <begin position="61"/>
        <end position="78"/>
    </location>
</feature>
<feature type="transmembrane region" description="Helical" evidence="11">
    <location>
        <begin position="7"/>
        <end position="26"/>
    </location>
</feature>
<dbReference type="GO" id="GO:0000026">
    <property type="term" value="F:alpha-1,2-mannosyltransferase activity"/>
    <property type="evidence" value="ECO:0007669"/>
    <property type="project" value="TreeGrafter"/>
</dbReference>
<dbReference type="EC" id="2.4.1.-" evidence="11"/>
<feature type="transmembrane region" description="Helical" evidence="11">
    <location>
        <begin position="90"/>
        <end position="109"/>
    </location>
</feature>
<keyword evidence="3" id="KW-0337">GPI-anchor biosynthesis</keyword>
<dbReference type="PANTHER" id="PTHR22760:SF3">
    <property type="entry name" value="GPI MANNOSYLTRANSFERASE 4"/>
    <property type="match status" value="1"/>
</dbReference>
<feature type="transmembrane region" description="Helical" evidence="11">
    <location>
        <begin position="232"/>
        <end position="252"/>
    </location>
</feature>
<name>A0AAV5QGB1_9ASCO</name>
<comment type="pathway">
    <text evidence="2">Glycolipid biosynthesis; glycosylphosphatidylinositol-anchor biosynthesis.</text>
</comment>
<dbReference type="GO" id="GO:0006506">
    <property type="term" value="P:GPI anchor biosynthetic process"/>
    <property type="evidence" value="ECO:0007669"/>
    <property type="project" value="UniProtKB-KW"/>
</dbReference>
<dbReference type="EMBL" id="BTFZ01000002">
    <property type="protein sequence ID" value="GMM33646.1"/>
    <property type="molecule type" value="Genomic_DNA"/>
</dbReference>
<organism evidence="12 13">
    <name type="scientific">Saccharomycopsis crataegensis</name>
    <dbReference type="NCBI Taxonomy" id="43959"/>
    <lineage>
        <taxon>Eukaryota</taxon>
        <taxon>Fungi</taxon>
        <taxon>Dikarya</taxon>
        <taxon>Ascomycota</taxon>
        <taxon>Saccharomycotina</taxon>
        <taxon>Saccharomycetes</taxon>
        <taxon>Saccharomycopsidaceae</taxon>
        <taxon>Saccharomycopsis</taxon>
    </lineage>
</organism>
<dbReference type="Pfam" id="PF03901">
    <property type="entry name" value="Glyco_transf_22"/>
    <property type="match status" value="1"/>
</dbReference>
<dbReference type="Proteomes" id="UP001360560">
    <property type="component" value="Unassembled WGS sequence"/>
</dbReference>
<evidence type="ECO:0000256" key="4">
    <source>
        <dbReference type="ARBA" id="ARBA00022676"/>
    </source>
</evidence>
<keyword evidence="6 11" id="KW-0812">Transmembrane</keyword>
<dbReference type="GO" id="GO:0005789">
    <property type="term" value="C:endoplasmic reticulum membrane"/>
    <property type="evidence" value="ECO:0007669"/>
    <property type="project" value="UniProtKB-SubCell"/>
</dbReference>
<evidence type="ECO:0000256" key="5">
    <source>
        <dbReference type="ARBA" id="ARBA00022679"/>
    </source>
</evidence>